<reference evidence="2" key="1">
    <citation type="submission" date="2021-04" db="EMBL/GenBank/DDBJ databases">
        <title>Complete genome sequence for Sulfitobacter sp. strain JK7-1.</title>
        <authorList>
            <person name="Park S.-J."/>
        </authorList>
    </citation>
    <scope>NUCLEOTIDE SEQUENCE</scope>
    <source>
        <strain evidence="2">JK7-1</strain>
    </source>
</reference>
<dbReference type="Pfam" id="PF04577">
    <property type="entry name" value="Glyco_transf_61"/>
    <property type="match status" value="1"/>
</dbReference>
<evidence type="ECO:0000313" key="2">
    <source>
        <dbReference type="EMBL" id="QUJ76191.1"/>
    </source>
</evidence>
<dbReference type="EMBL" id="CP073581">
    <property type="protein sequence ID" value="QUJ76191.1"/>
    <property type="molecule type" value="Genomic_DNA"/>
</dbReference>
<accession>A0A975PM95</accession>
<feature type="domain" description="Glycosyltransferase 61 catalytic" evidence="1">
    <location>
        <begin position="165"/>
        <end position="372"/>
    </location>
</feature>
<organism evidence="2 3">
    <name type="scientific">Sulfitobacter albidus</name>
    <dbReference type="NCBI Taxonomy" id="2829501"/>
    <lineage>
        <taxon>Bacteria</taxon>
        <taxon>Pseudomonadati</taxon>
        <taxon>Pseudomonadota</taxon>
        <taxon>Alphaproteobacteria</taxon>
        <taxon>Rhodobacterales</taxon>
        <taxon>Roseobacteraceae</taxon>
        <taxon>Sulfitobacter</taxon>
    </lineage>
</organism>
<keyword evidence="3" id="KW-1185">Reference proteome</keyword>
<dbReference type="RefSeq" id="WP_212704389.1">
    <property type="nucleotide sequence ID" value="NZ_CP073581.1"/>
</dbReference>
<dbReference type="KEGG" id="sual:KDD17_14970"/>
<evidence type="ECO:0000313" key="3">
    <source>
        <dbReference type="Proteomes" id="UP000683291"/>
    </source>
</evidence>
<name>A0A975PM95_9RHOB</name>
<dbReference type="AlphaFoldDB" id="A0A975PM95"/>
<sequence length="567" mass="63178">MRNKIEFSADPAEIFANPWRTPGITLAAPPSFIWREAPAARIAGFGASAHPAISRRIGEVVTHTQRHRQMPRAFVFNAQPMIVEDLNIRKSHAFVGERALLKGASGTRLINQYRWEDPGLRDARTAALDTFFAECRMQNAGAVLRVGVPPEYVPIVIECRNTFNFFHFITESLAQLTLFDGLSEGREIVFHYPHSDDKHRAFTEGFADALFPELVGRIRFSRAPAQYNMALTGYDMLSAVSQMPLDPELTGMMGQDAAPGTVDFQPTLAMNSVSETILRLRARGLKAVAAHTGDLPRRIYVGRRDDHARARPVAGEARLLEHLALFGFETIAFEDYSPLDQIALMAGAEIVIAPHGAGLTHMMFARSDCHVIELGTLQTAQHRWADFWPLAHAAQCRFVSFFADFNSQNPSIEPDFSEDGLVPTALSDAAIAQILSYVVCVLGHVPDLPSADAVQSLAQRLLRMDLPDRALALLDAHKHLTEASGALCLTLADCHKALDSPKSELLALDRAFKLDPDRWQTLVRIIWCANRVERPQVIRWALSRLERDFPDRHDAFVANHAWVRYVA</sequence>
<dbReference type="GO" id="GO:0016757">
    <property type="term" value="F:glycosyltransferase activity"/>
    <property type="evidence" value="ECO:0007669"/>
    <property type="project" value="InterPro"/>
</dbReference>
<gene>
    <name evidence="2" type="ORF">KDD17_14970</name>
</gene>
<protein>
    <submittedName>
        <fullName evidence="2">Glycosyltransferase family 61 protein</fullName>
    </submittedName>
</protein>
<dbReference type="Proteomes" id="UP000683291">
    <property type="component" value="Chromosome 1"/>
</dbReference>
<dbReference type="InterPro" id="IPR049625">
    <property type="entry name" value="Glyco_transf_61_cat"/>
</dbReference>
<evidence type="ECO:0000259" key="1">
    <source>
        <dbReference type="Pfam" id="PF04577"/>
    </source>
</evidence>
<proteinExistence type="predicted"/>